<dbReference type="Gene3D" id="1.10.10.10">
    <property type="entry name" value="Winged helix-like DNA-binding domain superfamily/Winged helix DNA-binding domain"/>
    <property type="match status" value="1"/>
</dbReference>
<dbReference type="Pfam" id="PF00126">
    <property type="entry name" value="HTH_1"/>
    <property type="match status" value="1"/>
</dbReference>
<dbReference type="InterPro" id="IPR036388">
    <property type="entry name" value="WH-like_DNA-bd_sf"/>
</dbReference>
<dbReference type="GO" id="GO:0005829">
    <property type="term" value="C:cytosol"/>
    <property type="evidence" value="ECO:0007669"/>
    <property type="project" value="TreeGrafter"/>
</dbReference>
<dbReference type="OrthoDB" id="7492271at2"/>
<evidence type="ECO:0000256" key="1">
    <source>
        <dbReference type="ARBA" id="ARBA00009437"/>
    </source>
</evidence>
<evidence type="ECO:0000259" key="5">
    <source>
        <dbReference type="PROSITE" id="PS50931"/>
    </source>
</evidence>
<evidence type="ECO:0000256" key="2">
    <source>
        <dbReference type="ARBA" id="ARBA00023015"/>
    </source>
</evidence>
<dbReference type="CDD" id="cd08440">
    <property type="entry name" value="PBP2_LTTR_like_4"/>
    <property type="match status" value="1"/>
</dbReference>
<dbReference type="Proteomes" id="UP000078389">
    <property type="component" value="Unassembled WGS sequence"/>
</dbReference>
<evidence type="ECO:0000256" key="3">
    <source>
        <dbReference type="ARBA" id="ARBA00023125"/>
    </source>
</evidence>
<name>A0A178HR93_9HYPH</name>
<sequence>MIFNCDTLDLRAFLALMELGNFHRAAETLNISQPALSRRIQKLEAAVGAQLFERTTRQVAPTAVGRELTPLVRRLLDEFDTSLFSFRDMGMRRGGLVTMACLPTAAFYFLPAVIRDFNEEFPNIRFRILDLTANDGLHAVSRGEVEFGINFLGGASAELDFLPLVDDPFVLAALKDHPLMAMNEVRWSDLQSYRLITVDRSSGNRTLMDSALARSNLQMKWFYETTHLSTSLGLVEAGLGISVLPRLATPFKEHPILTTRPLVSPSISRTIGVVSRRGANVSPPAQHFIEMLTNQWRYHR</sequence>
<comment type="caution">
    <text evidence="6">The sequence shown here is derived from an EMBL/GenBank/DDBJ whole genome shotgun (WGS) entry which is preliminary data.</text>
</comment>
<dbReference type="InterPro" id="IPR005119">
    <property type="entry name" value="LysR_subst-bd"/>
</dbReference>
<evidence type="ECO:0000313" key="7">
    <source>
        <dbReference type="Proteomes" id="UP000078389"/>
    </source>
</evidence>
<dbReference type="Gene3D" id="3.40.190.290">
    <property type="match status" value="1"/>
</dbReference>
<dbReference type="SUPFAM" id="SSF53850">
    <property type="entry name" value="Periplasmic binding protein-like II"/>
    <property type="match status" value="1"/>
</dbReference>
<dbReference type="SUPFAM" id="SSF46785">
    <property type="entry name" value="Winged helix' DNA-binding domain"/>
    <property type="match status" value="1"/>
</dbReference>
<gene>
    <name evidence="6" type="ORF">A3840_15375</name>
</gene>
<dbReference type="GO" id="GO:0003677">
    <property type="term" value="F:DNA binding"/>
    <property type="evidence" value="ECO:0007669"/>
    <property type="project" value="UniProtKB-KW"/>
</dbReference>
<dbReference type="FunFam" id="1.10.10.10:FF:000001">
    <property type="entry name" value="LysR family transcriptional regulator"/>
    <property type="match status" value="1"/>
</dbReference>
<dbReference type="PANTHER" id="PTHR30419">
    <property type="entry name" value="HTH-TYPE TRANSCRIPTIONAL REGULATOR YBHD"/>
    <property type="match status" value="1"/>
</dbReference>
<dbReference type="PROSITE" id="PS50931">
    <property type="entry name" value="HTH_LYSR"/>
    <property type="match status" value="1"/>
</dbReference>
<dbReference type="InterPro" id="IPR050950">
    <property type="entry name" value="HTH-type_LysR_regulators"/>
</dbReference>
<dbReference type="RefSeq" id="WP_067458749.1">
    <property type="nucleotide sequence ID" value="NZ_LVVY01000119.1"/>
</dbReference>
<dbReference type="InterPro" id="IPR000847">
    <property type="entry name" value="LysR_HTH_N"/>
</dbReference>
<dbReference type="AlphaFoldDB" id="A0A178HR93"/>
<evidence type="ECO:0000256" key="4">
    <source>
        <dbReference type="ARBA" id="ARBA00023163"/>
    </source>
</evidence>
<dbReference type="Pfam" id="PF03466">
    <property type="entry name" value="LysR_substrate"/>
    <property type="match status" value="1"/>
</dbReference>
<dbReference type="STRING" id="1770058.A3840_15375"/>
<organism evidence="6 7">
    <name type="scientific">Devosia elaeis</name>
    <dbReference type="NCBI Taxonomy" id="1770058"/>
    <lineage>
        <taxon>Bacteria</taxon>
        <taxon>Pseudomonadati</taxon>
        <taxon>Pseudomonadota</taxon>
        <taxon>Alphaproteobacteria</taxon>
        <taxon>Hyphomicrobiales</taxon>
        <taxon>Devosiaceae</taxon>
        <taxon>Devosia</taxon>
    </lineage>
</organism>
<evidence type="ECO:0000313" key="6">
    <source>
        <dbReference type="EMBL" id="OAM74525.1"/>
    </source>
</evidence>
<accession>A0A178HR93</accession>
<dbReference type="PANTHER" id="PTHR30419:SF8">
    <property type="entry name" value="NITROGEN ASSIMILATION TRANSCRIPTIONAL ACTIVATOR-RELATED"/>
    <property type="match status" value="1"/>
</dbReference>
<feature type="domain" description="HTH lysR-type" evidence="5">
    <location>
        <begin position="1"/>
        <end position="62"/>
    </location>
</feature>
<dbReference type="PRINTS" id="PR00039">
    <property type="entry name" value="HTHLYSR"/>
</dbReference>
<keyword evidence="2" id="KW-0805">Transcription regulation</keyword>
<dbReference type="InterPro" id="IPR036390">
    <property type="entry name" value="WH_DNA-bd_sf"/>
</dbReference>
<proteinExistence type="inferred from homology"/>
<keyword evidence="3" id="KW-0238">DNA-binding</keyword>
<keyword evidence="4" id="KW-0804">Transcription</keyword>
<dbReference type="GO" id="GO:0003700">
    <property type="term" value="F:DNA-binding transcription factor activity"/>
    <property type="evidence" value="ECO:0007669"/>
    <property type="project" value="InterPro"/>
</dbReference>
<comment type="similarity">
    <text evidence="1">Belongs to the LysR transcriptional regulatory family.</text>
</comment>
<dbReference type="EMBL" id="LVVY01000119">
    <property type="protein sequence ID" value="OAM74525.1"/>
    <property type="molecule type" value="Genomic_DNA"/>
</dbReference>
<keyword evidence="7" id="KW-1185">Reference proteome</keyword>
<reference evidence="6 7" key="1">
    <citation type="submission" date="2016-03" db="EMBL/GenBank/DDBJ databases">
        <title>Genome sequencing of Devosia sp. S37.</title>
        <authorList>
            <person name="Mohd Nor M."/>
        </authorList>
    </citation>
    <scope>NUCLEOTIDE SEQUENCE [LARGE SCALE GENOMIC DNA]</scope>
    <source>
        <strain evidence="6 7">S37</strain>
    </source>
</reference>
<protein>
    <submittedName>
        <fullName evidence="6">LysR family transcriptional regulator</fullName>
    </submittedName>
</protein>